<accession>A0ABP1ERG0</accession>
<organism evidence="1 2">
    <name type="scientific">Tenacibaculum platacis</name>
    <dbReference type="NCBI Taxonomy" id="3137852"/>
    <lineage>
        <taxon>Bacteria</taxon>
        <taxon>Pseudomonadati</taxon>
        <taxon>Bacteroidota</taxon>
        <taxon>Flavobacteriia</taxon>
        <taxon>Flavobacteriales</taxon>
        <taxon>Flavobacteriaceae</taxon>
        <taxon>Tenacibaculum</taxon>
    </lineage>
</organism>
<name>A0ABP1ERG0_9FLAO</name>
<dbReference type="EMBL" id="CAXIXY010000009">
    <property type="protein sequence ID" value="CAL2094561.1"/>
    <property type="molecule type" value="Genomic_DNA"/>
</dbReference>
<reference evidence="1 2" key="1">
    <citation type="submission" date="2024-05" db="EMBL/GenBank/DDBJ databases">
        <authorList>
            <person name="Duchaud E."/>
        </authorList>
    </citation>
    <scope>NUCLEOTIDE SEQUENCE [LARGE SCALE GENOMIC DNA]</scope>
    <source>
        <strain evidence="1">Ena-SAMPLE-TAB-13-05-2024-13:56:06:370-140302</strain>
    </source>
</reference>
<evidence type="ECO:0000313" key="2">
    <source>
        <dbReference type="Proteomes" id="UP001497416"/>
    </source>
</evidence>
<keyword evidence="2" id="KW-1185">Reference proteome</keyword>
<comment type="caution">
    <text evidence="1">The sequence shown here is derived from an EMBL/GenBank/DDBJ whole genome shotgun (WGS) entry which is preliminary data.</text>
</comment>
<proteinExistence type="predicted"/>
<sequence>MLSQIILLNLTEEELILRLRRPKEKVAEEEEAEEEGMMITTTNLQEVLEELEIVVKNHFQRRIIMVITETKIEILGGQEEDNKFAHLTKKPLFTQWFLFYTIFSISL</sequence>
<dbReference type="Proteomes" id="UP001497416">
    <property type="component" value="Unassembled WGS sequence"/>
</dbReference>
<gene>
    <name evidence="1" type="ORF">T190607A01A_70057</name>
</gene>
<protein>
    <submittedName>
        <fullName evidence="1">Uncharacterized protein</fullName>
    </submittedName>
</protein>
<evidence type="ECO:0000313" key="1">
    <source>
        <dbReference type="EMBL" id="CAL2094561.1"/>
    </source>
</evidence>